<proteinExistence type="predicted"/>
<evidence type="ECO:0000256" key="1">
    <source>
        <dbReference type="SAM" id="MobiDB-lite"/>
    </source>
</evidence>
<dbReference type="EMBL" id="CM009753">
    <property type="protein sequence ID" value="PUZ56572.1"/>
    <property type="molecule type" value="Genomic_DNA"/>
</dbReference>
<dbReference type="PANTHER" id="PTHR33063:SF13">
    <property type="entry name" value="OS02G0583500 PROTEIN"/>
    <property type="match status" value="1"/>
</dbReference>
<dbReference type="AlphaFoldDB" id="A0A2T7DLX1"/>
<feature type="compositionally biased region" description="Basic residues" evidence="1">
    <location>
        <begin position="8"/>
        <end position="18"/>
    </location>
</feature>
<gene>
    <name evidence="2" type="ORF">GQ55_5G332400</name>
</gene>
<dbReference type="Proteomes" id="UP000244336">
    <property type="component" value="Chromosome 5"/>
</dbReference>
<keyword evidence="3" id="KW-1185">Reference proteome</keyword>
<protein>
    <submittedName>
        <fullName evidence="2">Uncharacterized protein</fullName>
    </submittedName>
</protein>
<evidence type="ECO:0000313" key="3">
    <source>
        <dbReference type="Proteomes" id="UP000244336"/>
    </source>
</evidence>
<feature type="region of interest" description="Disordered" evidence="1">
    <location>
        <begin position="70"/>
        <end position="103"/>
    </location>
</feature>
<dbReference type="InterPro" id="IPR004252">
    <property type="entry name" value="Probable_transposase_24"/>
</dbReference>
<dbReference type="OrthoDB" id="676843at2759"/>
<sequence>MAPGRAKFPAKKPQKHRPVPAEQPLHPYEVERLQQCMRNKARLKEFGIHDLVDVLSNANSIAHKKNKLNCRNRENSEDEYDPTNNDIDEEDLLDDDTPEGCNKKTAAMRPEAIKTRSKRVFAEPQTTRSTRSKKTTSYRDASLAPNEIFVPSSSLSHGSQVGEVGNFANVPALFDDNNHMTNELHAIAPSDGHNQMGNEDVQLVENDRRERGVNMGHGLEKMSRAMHGKLQIVIPEGGIRPVAPFAAAKFATECNIAVRNHMPLLKHWKDYKKNSALLQQFRGTLKAKFDINTNDASVQKACSAMMKNAIRQQRHRLKKQYFDPFPLHLVSKSSPIKSMTDEQWNDLVESWKRPKKMETCQKNKNNRSNVKHHHTTGSRSYPVHVENLGDKYIDHEPDALELFKKCHYSKKKKGFTLDVQLAIVKYHSKLLL</sequence>
<dbReference type="Pfam" id="PF03004">
    <property type="entry name" value="Transposase_24"/>
    <property type="match status" value="1"/>
</dbReference>
<evidence type="ECO:0000313" key="2">
    <source>
        <dbReference type="EMBL" id="PUZ56572.1"/>
    </source>
</evidence>
<feature type="compositionally biased region" description="Acidic residues" evidence="1">
    <location>
        <begin position="76"/>
        <end position="98"/>
    </location>
</feature>
<name>A0A2T7DLX1_9POAL</name>
<feature type="region of interest" description="Disordered" evidence="1">
    <location>
        <begin position="1"/>
        <end position="24"/>
    </location>
</feature>
<dbReference type="PANTHER" id="PTHR33063">
    <property type="entry name" value="OS02G0583500 PROTEIN"/>
    <property type="match status" value="1"/>
</dbReference>
<organism evidence="2 3">
    <name type="scientific">Panicum hallii var. hallii</name>
    <dbReference type="NCBI Taxonomy" id="1504633"/>
    <lineage>
        <taxon>Eukaryota</taxon>
        <taxon>Viridiplantae</taxon>
        <taxon>Streptophyta</taxon>
        <taxon>Embryophyta</taxon>
        <taxon>Tracheophyta</taxon>
        <taxon>Spermatophyta</taxon>
        <taxon>Magnoliopsida</taxon>
        <taxon>Liliopsida</taxon>
        <taxon>Poales</taxon>
        <taxon>Poaceae</taxon>
        <taxon>PACMAD clade</taxon>
        <taxon>Panicoideae</taxon>
        <taxon>Panicodae</taxon>
        <taxon>Paniceae</taxon>
        <taxon>Panicinae</taxon>
        <taxon>Panicum</taxon>
        <taxon>Panicum sect. Panicum</taxon>
    </lineage>
</organism>
<accession>A0A2T7DLX1</accession>
<dbReference type="Gramene" id="PUZ56572">
    <property type="protein sequence ID" value="PUZ56572"/>
    <property type="gene ID" value="GQ55_5G332400"/>
</dbReference>
<reference evidence="2 3" key="1">
    <citation type="submission" date="2018-04" db="EMBL/GenBank/DDBJ databases">
        <title>WGS assembly of Panicum hallii var. hallii HAL2.</title>
        <authorList>
            <person name="Lovell J."/>
            <person name="Jenkins J."/>
            <person name="Lowry D."/>
            <person name="Mamidi S."/>
            <person name="Sreedasyam A."/>
            <person name="Weng X."/>
            <person name="Barry K."/>
            <person name="Bonette J."/>
            <person name="Campitelli B."/>
            <person name="Daum C."/>
            <person name="Gordon S."/>
            <person name="Gould B."/>
            <person name="Lipzen A."/>
            <person name="MacQueen A."/>
            <person name="Palacio-Mejia J."/>
            <person name="Plott C."/>
            <person name="Shakirov E."/>
            <person name="Shu S."/>
            <person name="Yoshinaga Y."/>
            <person name="Zane M."/>
            <person name="Rokhsar D."/>
            <person name="Grimwood J."/>
            <person name="Schmutz J."/>
            <person name="Juenger T."/>
        </authorList>
    </citation>
    <scope>NUCLEOTIDE SEQUENCE [LARGE SCALE GENOMIC DNA]</scope>
    <source>
        <strain evidence="3">cv. HAL2</strain>
    </source>
</reference>
<feature type="region of interest" description="Disordered" evidence="1">
    <location>
        <begin position="118"/>
        <end position="139"/>
    </location>
</feature>